<name>A0A0H5Q5S7_9ZZZZ</name>
<organism evidence="2">
    <name type="scientific">uncultured prokaryote</name>
    <dbReference type="NCBI Taxonomy" id="198431"/>
    <lineage>
        <taxon>unclassified sequences</taxon>
        <taxon>environmental samples</taxon>
    </lineage>
</organism>
<sequence length="209" mass="24327">MKTSKPFSTISYNSSEFLNQKLGELVQRRQIDFFAWVHHYAEEDETKEHKHLYIVPNGRVDTDQVLDFLLELDIKHPDKPLKCIRPHSSKFADWYLYALHDVTYLASKGQARKYHYVFEDVQTSDRDYLLEEVHTIDFAKLNRFASLRDAAVTGVPFEELLMGGVIPIQQTYAFRQAYDLMAQYRTDRGGRSGHEIDPETGEVPPTPEK</sequence>
<feature type="region of interest" description="Disordered" evidence="1">
    <location>
        <begin position="189"/>
        <end position="209"/>
    </location>
</feature>
<dbReference type="EMBL" id="LN853982">
    <property type="protein sequence ID" value="CRY97243.1"/>
    <property type="molecule type" value="Genomic_DNA"/>
</dbReference>
<reference evidence="2" key="1">
    <citation type="submission" date="2015-06" db="EMBL/GenBank/DDBJ databases">
        <authorList>
            <person name="Joergensen T."/>
        </authorList>
    </citation>
    <scope>NUCLEOTIDE SEQUENCE</scope>
    <source>
        <strain evidence="2">RGFK1437</strain>
    </source>
</reference>
<evidence type="ECO:0000256" key="1">
    <source>
        <dbReference type="SAM" id="MobiDB-lite"/>
    </source>
</evidence>
<proteinExistence type="predicted"/>
<accession>A0A0H5Q5S7</accession>
<reference evidence="2" key="2">
    <citation type="submission" date="2015-07" db="EMBL/GenBank/DDBJ databases">
        <title>Plasmids, circular viruses and viroids from rat gut.</title>
        <authorList>
            <person name="Jorgensen T.J."/>
            <person name="Hansen M.A."/>
            <person name="Xu Z."/>
            <person name="Tabak M.A."/>
            <person name="Sorensen S.J."/>
            <person name="Hansen L.H."/>
        </authorList>
    </citation>
    <scope>NUCLEOTIDE SEQUENCE</scope>
    <source>
        <strain evidence="2">RGFK1437</strain>
    </source>
</reference>
<evidence type="ECO:0000313" key="2">
    <source>
        <dbReference type="EMBL" id="CRY97243.1"/>
    </source>
</evidence>
<protein>
    <submittedName>
        <fullName evidence="2">Uncharacterized protein</fullName>
    </submittedName>
</protein>
<dbReference type="AlphaFoldDB" id="A0A0H5Q5S7"/>